<name>A0ACB0LF94_TRIPR</name>
<evidence type="ECO:0000313" key="2">
    <source>
        <dbReference type="Proteomes" id="UP001177021"/>
    </source>
</evidence>
<gene>
    <name evidence="1" type="ORF">MILVUS5_LOCUS32506</name>
</gene>
<sequence>MLRSNLPIIRIPGDGRCMFRSVVYGACLRTGDPPPSLTRQKELADELRAKVVDEFIKRRADTEWFLEGDFNTYTVQMRRSQAWGGEPELLMSSHVLQLSQFSFAKHSYVTNIHYFFNHDLSYGFRMPITVIMHDTNSNNLKIIAEYGQEYGKEKPIRVIYDGFGHYDVFKCST</sequence>
<protein>
    <submittedName>
        <fullName evidence="1">Uncharacterized protein</fullName>
    </submittedName>
</protein>
<evidence type="ECO:0000313" key="1">
    <source>
        <dbReference type="EMBL" id="CAJ2668031.1"/>
    </source>
</evidence>
<keyword evidence="2" id="KW-1185">Reference proteome</keyword>
<organism evidence="1 2">
    <name type="scientific">Trifolium pratense</name>
    <name type="common">Red clover</name>
    <dbReference type="NCBI Taxonomy" id="57577"/>
    <lineage>
        <taxon>Eukaryota</taxon>
        <taxon>Viridiplantae</taxon>
        <taxon>Streptophyta</taxon>
        <taxon>Embryophyta</taxon>
        <taxon>Tracheophyta</taxon>
        <taxon>Spermatophyta</taxon>
        <taxon>Magnoliopsida</taxon>
        <taxon>eudicotyledons</taxon>
        <taxon>Gunneridae</taxon>
        <taxon>Pentapetalae</taxon>
        <taxon>rosids</taxon>
        <taxon>fabids</taxon>
        <taxon>Fabales</taxon>
        <taxon>Fabaceae</taxon>
        <taxon>Papilionoideae</taxon>
        <taxon>50 kb inversion clade</taxon>
        <taxon>NPAAA clade</taxon>
        <taxon>Hologalegina</taxon>
        <taxon>IRL clade</taxon>
        <taxon>Trifolieae</taxon>
        <taxon>Trifolium</taxon>
    </lineage>
</organism>
<comment type="caution">
    <text evidence="1">The sequence shown here is derived from an EMBL/GenBank/DDBJ whole genome shotgun (WGS) entry which is preliminary data.</text>
</comment>
<dbReference type="Proteomes" id="UP001177021">
    <property type="component" value="Unassembled WGS sequence"/>
</dbReference>
<reference evidence="1" key="1">
    <citation type="submission" date="2023-10" db="EMBL/GenBank/DDBJ databases">
        <authorList>
            <person name="Rodriguez Cubillos JULIANA M."/>
            <person name="De Vega J."/>
        </authorList>
    </citation>
    <scope>NUCLEOTIDE SEQUENCE</scope>
</reference>
<accession>A0ACB0LF94</accession>
<proteinExistence type="predicted"/>
<dbReference type="EMBL" id="CASHSV030000513">
    <property type="protein sequence ID" value="CAJ2668031.1"/>
    <property type="molecule type" value="Genomic_DNA"/>
</dbReference>